<organism evidence="5 6">
    <name type="scientific">Sporosarcina highlanderae</name>
    <dbReference type="NCBI Taxonomy" id="3035916"/>
    <lineage>
        <taxon>Bacteria</taxon>
        <taxon>Bacillati</taxon>
        <taxon>Bacillota</taxon>
        <taxon>Bacilli</taxon>
        <taxon>Bacillales</taxon>
        <taxon>Caryophanaceae</taxon>
        <taxon>Sporosarcina</taxon>
    </lineage>
</organism>
<dbReference type="Pfam" id="PF00941">
    <property type="entry name" value="FAD_binding_5"/>
    <property type="match status" value="1"/>
</dbReference>
<dbReference type="InterPro" id="IPR016166">
    <property type="entry name" value="FAD-bd_PCMH"/>
</dbReference>
<evidence type="ECO:0000259" key="4">
    <source>
        <dbReference type="PROSITE" id="PS51387"/>
    </source>
</evidence>
<evidence type="ECO:0000256" key="2">
    <source>
        <dbReference type="ARBA" id="ARBA00022827"/>
    </source>
</evidence>
<protein>
    <submittedName>
        <fullName evidence="5">FAD binding domain-containing protein</fullName>
    </submittedName>
</protein>
<keyword evidence="6" id="KW-1185">Reference proteome</keyword>
<evidence type="ECO:0000313" key="5">
    <source>
        <dbReference type="EMBL" id="MDN4607615.1"/>
    </source>
</evidence>
<dbReference type="InterPro" id="IPR016169">
    <property type="entry name" value="FAD-bd_PCMH_sub2"/>
</dbReference>
<evidence type="ECO:0000256" key="1">
    <source>
        <dbReference type="ARBA" id="ARBA00022630"/>
    </source>
</evidence>
<dbReference type="Proteomes" id="UP001175097">
    <property type="component" value="Unassembled WGS sequence"/>
</dbReference>
<accession>A0ABT8JR42</accession>
<dbReference type="InterPro" id="IPR036683">
    <property type="entry name" value="CO_DH_flav_C_dom_sf"/>
</dbReference>
<dbReference type="SUPFAM" id="SSF56176">
    <property type="entry name" value="FAD-binding/transporter-associated domain-like"/>
    <property type="match status" value="1"/>
</dbReference>
<dbReference type="InterPro" id="IPR036318">
    <property type="entry name" value="FAD-bd_PCMH-like_sf"/>
</dbReference>
<dbReference type="Gene3D" id="3.30.43.10">
    <property type="entry name" value="Uridine Diphospho-n-acetylenolpyruvylglucosamine Reductase, domain 2"/>
    <property type="match status" value="1"/>
</dbReference>
<reference evidence="5" key="1">
    <citation type="submission" date="2023-03" db="EMBL/GenBank/DDBJ databases">
        <title>MT1 and MT2 Draft Genomes of Novel Species.</title>
        <authorList>
            <person name="Venkateswaran K."/>
        </authorList>
    </citation>
    <scope>NUCLEOTIDE SEQUENCE</scope>
    <source>
        <strain evidence="5">F6_3S_P_2</strain>
    </source>
</reference>
<keyword evidence="1" id="KW-0285">Flavoprotein</keyword>
<evidence type="ECO:0000313" key="6">
    <source>
        <dbReference type="Proteomes" id="UP001175097"/>
    </source>
</evidence>
<dbReference type="EMBL" id="JAROCC010000006">
    <property type="protein sequence ID" value="MDN4607615.1"/>
    <property type="molecule type" value="Genomic_DNA"/>
</dbReference>
<keyword evidence="2" id="KW-0274">FAD</keyword>
<dbReference type="RefSeq" id="WP_301243188.1">
    <property type="nucleotide sequence ID" value="NZ_JAROCC010000006.1"/>
</dbReference>
<dbReference type="PANTHER" id="PTHR42659:SF2">
    <property type="entry name" value="XANTHINE DEHYDROGENASE SUBUNIT C-RELATED"/>
    <property type="match status" value="1"/>
</dbReference>
<gene>
    <name evidence="5" type="ORF">P5G49_08945</name>
</gene>
<feature type="domain" description="FAD-binding PCMH-type" evidence="4">
    <location>
        <begin position="1"/>
        <end position="172"/>
    </location>
</feature>
<name>A0ABT8JR42_9BACL</name>
<dbReference type="Gene3D" id="3.30.390.50">
    <property type="entry name" value="CO dehydrogenase flavoprotein, C-terminal domain"/>
    <property type="match status" value="1"/>
</dbReference>
<dbReference type="InterPro" id="IPR051312">
    <property type="entry name" value="Diverse_Substr_Oxidored"/>
</dbReference>
<dbReference type="PROSITE" id="PS51387">
    <property type="entry name" value="FAD_PCMH"/>
    <property type="match status" value="1"/>
</dbReference>
<dbReference type="Gene3D" id="3.30.465.10">
    <property type="match status" value="1"/>
</dbReference>
<proteinExistence type="predicted"/>
<dbReference type="PANTHER" id="PTHR42659">
    <property type="entry name" value="XANTHINE DEHYDROGENASE SUBUNIT C-RELATED"/>
    <property type="match status" value="1"/>
</dbReference>
<sequence length="276" mass="30569">MISFDFEYFKPESIDEAIKTFSSEWKLGKKVVYFSGGTEIITFSRGGKLTVDTVIDLKGIPECKVLEIQGDRLIIGAAVTLNQLIESNLFPLLSETTRRIADHTSRNKITIGGNLMSQLGYREGLLPLLVADAVVTVANQTKIEEIPIEKFSGSELKEGAFLTQIKVPVSNLKLPSKSIKRTRTSKVGYPIVSLAALVHEGKIRVAFSGINSLPFRSTVIESILNDKKMSDQQRIDKAITKLPSTITDDLLASKGFRQYTFGKMLIELNSVLEEKL</sequence>
<dbReference type="SUPFAM" id="SSF55447">
    <property type="entry name" value="CO dehydrogenase flavoprotein C-terminal domain-like"/>
    <property type="match status" value="1"/>
</dbReference>
<evidence type="ECO:0000256" key="3">
    <source>
        <dbReference type="ARBA" id="ARBA00023002"/>
    </source>
</evidence>
<dbReference type="InterPro" id="IPR002346">
    <property type="entry name" value="Mopterin_DH_FAD-bd"/>
</dbReference>
<comment type="caution">
    <text evidence="5">The sequence shown here is derived from an EMBL/GenBank/DDBJ whole genome shotgun (WGS) entry which is preliminary data.</text>
</comment>
<dbReference type="InterPro" id="IPR016167">
    <property type="entry name" value="FAD-bd_PCMH_sub1"/>
</dbReference>
<keyword evidence="3" id="KW-0560">Oxidoreductase</keyword>